<dbReference type="InterPro" id="IPR027799">
    <property type="entry name" value="Rtf2_RING-finger"/>
</dbReference>
<dbReference type="PANTHER" id="PTHR12775:SF0">
    <property type="entry name" value="REPLICATION TERMINATION FACTOR 2"/>
    <property type="match status" value="1"/>
</dbReference>
<dbReference type="Proteomes" id="UP001235939">
    <property type="component" value="Chromosome 08"/>
</dbReference>
<feature type="compositionally biased region" description="Polar residues" evidence="4">
    <location>
        <begin position="217"/>
        <end position="227"/>
    </location>
</feature>
<name>A0ABY6KPA2_9ARAC</name>
<feature type="compositionally biased region" description="Basic and acidic residues" evidence="4">
    <location>
        <begin position="228"/>
        <end position="239"/>
    </location>
</feature>
<dbReference type="Pfam" id="PF04641">
    <property type="entry name" value="Rtf2"/>
    <property type="match status" value="1"/>
</dbReference>
<dbReference type="InterPro" id="IPR006735">
    <property type="entry name" value="Rtf2"/>
</dbReference>
<protein>
    <recommendedName>
        <fullName evidence="2">Replication termination factor 2</fullName>
    </recommendedName>
    <alternativeName>
        <fullName evidence="3">Replication termination factor 2 domain-containing protein 1</fullName>
    </alternativeName>
</protein>
<organism evidence="5 6">
    <name type="scientific">Cordylochernes scorpioides</name>
    <dbReference type="NCBI Taxonomy" id="51811"/>
    <lineage>
        <taxon>Eukaryota</taxon>
        <taxon>Metazoa</taxon>
        <taxon>Ecdysozoa</taxon>
        <taxon>Arthropoda</taxon>
        <taxon>Chelicerata</taxon>
        <taxon>Arachnida</taxon>
        <taxon>Pseudoscorpiones</taxon>
        <taxon>Cheliferoidea</taxon>
        <taxon>Chernetidae</taxon>
        <taxon>Cordylochernes</taxon>
    </lineage>
</organism>
<evidence type="ECO:0000256" key="3">
    <source>
        <dbReference type="ARBA" id="ARBA00030367"/>
    </source>
</evidence>
<gene>
    <name evidence="5" type="ORF">LAZ67_8000243</name>
</gene>
<evidence type="ECO:0000256" key="2">
    <source>
        <dbReference type="ARBA" id="ARBA00015157"/>
    </source>
</evidence>
<comment type="similarity">
    <text evidence="1">Belongs to the rtf2 family.</text>
</comment>
<evidence type="ECO:0000256" key="1">
    <source>
        <dbReference type="ARBA" id="ARBA00009885"/>
    </source>
</evidence>
<feature type="compositionally biased region" description="Basic and acidic residues" evidence="4">
    <location>
        <begin position="172"/>
        <end position="190"/>
    </location>
</feature>
<accession>A0ABY6KPA2</accession>
<dbReference type="CDD" id="cd16653">
    <property type="entry name" value="RING-like_Rtf2"/>
    <property type="match status" value="1"/>
</dbReference>
<keyword evidence="6" id="KW-1185">Reference proteome</keyword>
<feature type="region of interest" description="Disordered" evidence="4">
    <location>
        <begin position="1"/>
        <end position="27"/>
    </location>
</feature>
<evidence type="ECO:0000313" key="5">
    <source>
        <dbReference type="EMBL" id="UYV70676.1"/>
    </source>
</evidence>
<reference evidence="5 6" key="1">
    <citation type="submission" date="2022-01" db="EMBL/GenBank/DDBJ databases">
        <title>A chromosomal length assembly of Cordylochernes scorpioides.</title>
        <authorList>
            <person name="Zeh D."/>
            <person name="Zeh J."/>
        </authorList>
    </citation>
    <scope>NUCLEOTIDE SEQUENCE [LARGE SCALE GENOMIC DNA]</scope>
    <source>
        <strain evidence="5">IN4F17</strain>
        <tissue evidence="5">Whole Body</tissue>
    </source>
</reference>
<feature type="region of interest" description="Disordered" evidence="4">
    <location>
        <begin position="167"/>
        <end position="242"/>
    </location>
</feature>
<dbReference type="PANTHER" id="PTHR12775">
    <property type="entry name" value="PROTEIN C20ORF43 HOMOLOG"/>
    <property type="match status" value="1"/>
</dbReference>
<dbReference type="EMBL" id="CP092870">
    <property type="protein sequence ID" value="UYV70676.1"/>
    <property type="molecule type" value="Genomic_DNA"/>
</dbReference>
<evidence type="ECO:0000256" key="4">
    <source>
        <dbReference type="SAM" id="MobiDB-lite"/>
    </source>
</evidence>
<feature type="compositionally biased region" description="Basic and acidic residues" evidence="4">
    <location>
        <begin position="9"/>
        <end position="27"/>
    </location>
</feature>
<evidence type="ECO:0000313" key="6">
    <source>
        <dbReference type="Proteomes" id="UP001235939"/>
    </source>
</evidence>
<proteinExistence type="inferred from homology"/>
<sequence>MGCDGGTIPRRDELVKTKQKPEQKDKNAEAVARWRHCALTQQELKQPIVTCELGRLYNKESILEFLLSKEKNQEVVKHIRNLKDVKALKLTTNPNFQNKQADKGDQYVDHQTSPYICPIIGLEMNGNYKFNCIWKCGCVLSERALKEIKSETCTICNSPFEKSDIITLNPNEEDRERMEKQMKERREKNKLAKKSKKQKAEETVVNGNAKKMKLEEPSTSNGKTSTKNLDDKPSQKNDSKINLSTKIIIPEKAKADYSVAKDPKASETLKSLFTTHHTAKVKVKQHWVTHNNLFY</sequence>